<accession>A0A6A6SP73</accession>
<dbReference type="Proteomes" id="UP000799324">
    <property type="component" value="Unassembled WGS sequence"/>
</dbReference>
<evidence type="ECO:0000313" key="2">
    <source>
        <dbReference type="Proteomes" id="UP000799324"/>
    </source>
</evidence>
<keyword evidence="2" id="KW-1185">Reference proteome</keyword>
<proteinExistence type="predicted"/>
<sequence>MHIHEHCVSHSSAEGQNALYKTRLSFDATLSNSFSEREPPSWESGVSSKSVAVDTGIPRKQILESIFSIKSSIHGGNGKVECKFIHLERHGAMRQPRFRQVPWSGDPSSRLLHSCLVDVLTGLSITLHNNDCIAGDVVRSAAALVSILTTRTLKYL</sequence>
<gene>
    <name evidence="1" type="ORF">K491DRAFT_200361</name>
</gene>
<organism evidence="1 2">
    <name type="scientific">Lophiostoma macrostomum CBS 122681</name>
    <dbReference type="NCBI Taxonomy" id="1314788"/>
    <lineage>
        <taxon>Eukaryota</taxon>
        <taxon>Fungi</taxon>
        <taxon>Dikarya</taxon>
        <taxon>Ascomycota</taxon>
        <taxon>Pezizomycotina</taxon>
        <taxon>Dothideomycetes</taxon>
        <taxon>Pleosporomycetidae</taxon>
        <taxon>Pleosporales</taxon>
        <taxon>Lophiostomataceae</taxon>
        <taxon>Lophiostoma</taxon>
    </lineage>
</organism>
<protein>
    <submittedName>
        <fullName evidence="1">Uncharacterized protein</fullName>
    </submittedName>
</protein>
<reference evidence="1" key="1">
    <citation type="journal article" date="2020" name="Stud. Mycol.">
        <title>101 Dothideomycetes genomes: a test case for predicting lifestyles and emergence of pathogens.</title>
        <authorList>
            <person name="Haridas S."/>
            <person name="Albert R."/>
            <person name="Binder M."/>
            <person name="Bloem J."/>
            <person name="Labutti K."/>
            <person name="Salamov A."/>
            <person name="Andreopoulos B."/>
            <person name="Baker S."/>
            <person name="Barry K."/>
            <person name="Bills G."/>
            <person name="Bluhm B."/>
            <person name="Cannon C."/>
            <person name="Castanera R."/>
            <person name="Culley D."/>
            <person name="Daum C."/>
            <person name="Ezra D."/>
            <person name="Gonzalez J."/>
            <person name="Henrissat B."/>
            <person name="Kuo A."/>
            <person name="Liang C."/>
            <person name="Lipzen A."/>
            <person name="Lutzoni F."/>
            <person name="Magnuson J."/>
            <person name="Mondo S."/>
            <person name="Nolan M."/>
            <person name="Ohm R."/>
            <person name="Pangilinan J."/>
            <person name="Park H.-J."/>
            <person name="Ramirez L."/>
            <person name="Alfaro M."/>
            <person name="Sun H."/>
            <person name="Tritt A."/>
            <person name="Yoshinaga Y."/>
            <person name="Zwiers L.-H."/>
            <person name="Turgeon B."/>
            <person name="Goodwin S."/>
            <person name="Spatafora J."/>
            <person name="Crous P."/>
            <person name="Grigoriev I."/>
        </authorList>
    </citation>
    <scope>NUCLEOTIDE SEQUENCE</scope>
    <source>
        <strain evidence="1">CBS 122681</strain>
    </source>
</reference>
<name>A0A6A6SP73_9PLEO</name>
<evidence type="ECO:0000313" key="1">
    <source>
        <dbReference type="EMBL" id="KAF2649430.1"/>
    </source>
</evidence>
<dbReference type="AlphaFoldDB" id="A0A6A6SP73"/>
<dbReference type="EMBL" id="MU004492">
    <property type="protein sequence ID" value="KAF2649430.1"/>
    <property type="molecule type" value="Genomic_DNA"/>
</dbReference>